<dbReference type="Gene3D" id="1.10.150.130">
    <property type="match status" value="1"/>
</dbReference>
<dbReference type="GO" id="GO:0006313">
    <property type="term" value="P:DNA transposition"/>
    <property type="evidence" value="ECO:0007669"/>
    <property type="project" value="UniProtKB-UniRule"/>
</dbReference>
<dbReference type="GO" id="GO:0009037">
    <property type="term" value="F:tyrosine-based site-specific recombinase activity"/>
    <property type="evidence" value="ECO:0007669"/>
    <property type="project" value="UniProtKB-UniRule"/>
</dbReference>
<dbReference type="InterPro" id="IPR002104">
    <property type="entry name" value="Integrase_catalytic"/>
</dbReference>
<dbReference type="InterPro" id="IPR010998">
    <property type="entry name" value="Integrase_recombinase_N"/>
</dbReference>
<comment type="subcellular location">
    <subcellularLocation>
        <location evidence="1 9">Cytoplasm</location>
    </subcellularLocation>
</comment>
<accession>I4EMH0</accession>
<dbReference type="InterPro" id="IPR044068">
    <property type="entry name" value="CB"/>
</dbReference>
<dbReference type="HAMAP" id="MF_01808">
    <property type="entry name" value="Recomb_XerC_XerD"/>
    <property type="match status" value="1"/>
</dbReference>
<dbReference type="GO" id="GO:0007059">
    <property type="term" value="P:chromosome segregation"/>
    <property type="evidence" value="ECO:0007669"/>
    <property type="project" value="UniProtKB-UniRule"/>
</dbReference>
<dbReference type="GO" id="GO:0005737">
    <property type="term" value="C:cytoplasm"/>
    <property type="evidence" value="ECO:0007669"/>
    <property type="project" value="UniProtKB-SubCell"/>
</dbReference>
<feature type="active site" evidence="9">
    <location>
        <position position="172"/>
    </location>
</feature>
<feature type="active site" description="O-(3'-phospho-DNA)-tyrosine intermediate" evidence="9">
    <location>
        <position position="277"/>
    </location>
</feature>
<dbReference type="SUPFAM" id="SSF56349">
    <property type="entry name" value="DNA breaking-rejoining enzymes"/>
    <property type="match status" value="1"/>
</dbReference>
<evidence type="ECO:0000256" key="6">
    <source>
        <dbReference type="ARBA" id="ARBA00023125"/>
    </source>
</evidence>
<dbReference type="Pfam" id="PF02899">
    <property type="entry name" value="Phage_int_SAM_1"/>
    <property type="match status" value="1"/>
</dbReference>
<feature type="domain" description="Core-binding (CB)" evidence="11">
    <location>
        <begin position="1"/>
        <end position="86"/>
    </location>
</feature>
<sequence>MEDQIERFLAALAQDRGFSGNTIAAYRNDLGQFAVFLRTDKKIESWKEFTDNHLISYVLHLRDRSYASSTVARKIAAVKSFCHYIVDQGVLRHDPSTSLTSPRVEKFVPRTLSPDQIAALLEQPARSRTPEALRDKAMLETLYATGMRVSELTSLDLEDIDFTSQRVQCGKKPDRCRWVPLASEAGEALDEYLQIGRPLLRQSSDDPAVFLNHRGTRLTRQGFWLILKAYGEAVNIEDITPHTIRHSFAAHALHRGHNLQDVQKILGHMNISTTQIYQQVAAQFSNHRSNGHALAESMVACYDKNGSD</sequence>
<dbReference type="InterPro" id="IPR004107">
    <property type="entry name" value="Integrase_SAM-like_N"/>
</dbReference>
<organism evidence="12 13">
    <name type="scientific">Nitrolancea hollandica Lb</name>
    <dbReference type="NCBI Taxonomy" id="1129897"/>
    <lineage>
        <taxon>Bacteria</taxon>
        <taxon>Pseudomonadati</taxon>
        <taxon>Thermomicrobiota</taxon>
        <taxon>Thermomicrobia</taxon>
        <taxon>Sphaerobacterales</taxon>
        <taxon>Sphaerobacterineae</taxon>
        <taxon>Sphaerobacteraceae</taxon>
        <taxon>Nitrolancea</taxon>
    </lineage>
</organism>
<dbReference type="InterPro" id="IPR011010">
    <property type="entry name" value="DNA_brk_join_enz"/>
</dbReference>
<dbReference type="PROSITE" id="PS51898">
    <property type="entry name" value="TYR_RECOMBINASE"/>
    <property type="match status" value="1"/>
</dbReference>
<evidence type="ECO:0000256" key="3">
    <source>
        <dbReference type="ARBA" id="ARBA00022618"/>
    </source>
</evidence>
<dbReference type="PROSITE" id="PS51900">
    <property type="entry name" value="CB"/>
    <property type="match status" value="1"/>
</dbReference>
<evidence type="ECO:0000313" key="12">
    <source>
        <dbReference type="EMBL" id="CCF85883.1"/>
    </source>
</evidence>
<dbReference type="InterPro" id="IPR013762">
    <property type="entry name" value="Integrase-like_cat_sf"/>
</dbReference>
<comment type="function">
    <text evidence="9">Site-specific tyrosine recombinase, which acts by catalyzing the cutting and rejoining of the recombining DNA molecules. The XerC-XerD complex is essential to convert dimers of the bacterial chromosome into monomers to permit their segregation at cell division. It also contributes to the segregational stability of plasmids.</text>
</comment>
<dbReference type="AlphaFoldDB" id="I4EMH0"/>
<keyword evidence="8 9" id="KW-0131">Cell cycle</keyword>
<dbReference type="EMBL" id="CAGS01000560">
    <property type="protein sequence ID" value="CCF85883.1"/>
    <property type="molecule type" value="Genomic_DNA"/>
</dbReference>
<keyword evidence="2 9" id="KW-0963">Cytoplasm</keyword>
<keyword evidence="4 9" id="KW-0159">Chromosome partition</keyword>
<feature type="active site" evidence="9">
    <location>
        <position position="242"/>
    </location>
</feature>
<dbReference type="NCBIfam" id="NF001399">
    <property type="entry name" value="PRK00283.1"/>
    <property type="match status" value="1"/>
</dbReference>
<keyword evidence="13" id="KW-1185">Reference proteome</keyword>
<keyword evidence="7 9" id="KW-0233">DNA recombination</keyword>
<protein>
    <recommendedName>
        <fullName evidence="9">Tyrosine recombinase XerC</fullName>
    </recommendedName>
</protein>
<dbReference type="Proteomes" id="UP000004221">
    <property type="component" value="Unassembled WGS sequence"/>
</dbReference>
<dbReference type="InterPro" id="IPR050090">
    <property type="entry name" value="Tyrosine_recombinase_XerCD"/>
</dbReference>
<evidence type="ECO:0000256" key="8">
    <source>
        <dbReference type="ARBA" id="ARBA00023306"/>
    </source>
</evidence>
<comment type="subunit">
    <text evidence="9">Forms a cyclic heterotetrameric complex composed of two molecules of XerC and two molecules of XerD.</text>
</comment>
<feature type="active site" evidence="9">
    <location>
        <position position="268"/>
    </location>
</feature>
<dbReference type="OrthoDB" id="9785687at2"/>
<evidence type="ECO:0000259" key="11">
    <source>
        <dbReference type="PROSITE" id="PS51900"/>
    </source>
</evidence>
<evidence type="ECO:0000256" key="2">
    <source>
        <dbReference type="ARBA" id="ARBA00022490"/>
    </source>
</evidence>
<evidence type="ECO:0000256" key="7">
    <source>
        <dbReference type="ARBA" id="ARBA00023172"/>
    </source>
</evidence>
<dbReference type="RefSeq" id="WP_008481170.1">
    <property type="nucleotide sequence ID" value="NZ_CAGS01000560.1"/>
</dbReference>
<evidence type="ECO:0000256" key="5">
    <source>
        <dbReference type="ARBA" id="ARBA00022908"/>
    </source>
</evidence>
<evidence type="ECO:0000256" key="1">
    <source>
        <dbReference type="ARBA" id="ARBA00004496"/>
    </source>
</evidence>
<evidence type="ECO:0000313" key="13">
    <source>
        <dbReference type="Proteomes" id="UP000004221"/>
    </source>
</evidence>
<comment type="similarity">
    <text evidence="9">Belongs to the 'phage' integrase family. XerC subfamily.</text>
</comment>
<evidence type="ECO:0000256" key="4">
    <source>
        <dbReference type="ARBA" id="ARBA00022829"/>
    </source>
</evidence>
<keyword evidence="6 9" id="KW-0238">DNA-binding</keyword>
<name>I4EMH0_9BACT</name>
<feature type="active site" evidence="9">
    <location>
        <position position="245"/>
    </location>
</feature>
<dbReference type="Pfam" id="PF00589">
    <property type="entry name" value="Phage_integrase"/>
    <property type="match status" value="1"/>
</dbReference>
<reference evidence="12 13" key="1">
    <citation type="journal article" date="2012" name="ISME J.">
        <title>Nitrification expanded: discovery, physiology and genomics of a nitrite-oxidizing bacterium from the phylum Chloroflexi.</title>
        <authorList>
            <person name="Sorokin D.Y."/>
            <person name="Lucker S."/>
            <person name="Vejmelkova D."/>
            <person name="Kostrikina N.A."/>
            <person name="Kleerebezem R."/>
            <person name="Rijpstra W.I."/>
            <person name="Damste J.S."/>
            <person name="Le Paslier D."/>
            <person name="Muyzer G."/>
            <person name="Wagner M."/>
            <person name="van Loosdrecht M.C."/>
            <person name="Daims H."/>
        </authorList>
    </citation>
    <scope>NUCLEOTIDE SEQUENCE [LARGE SCALE GENOMIC DNA]</scope>
    <source>
        <strain evidence="13">none</strain>
    </source>
</reference>
<evidence type="ECO:0000259" key="10">
    <source>
        <dbReference type="PROSITE" id="PS51898"/>
    </source>
</evidence>
<keyword evidence="5 9" id="KW-0229">DNA integration</keyword>
<dbReference type="PANTHER" id="PTHR30349">
    <property type="entry name" value="PHAGE INTEGRASE-RELATED"/>
    <property type="match status" value="1"/>
</dbReference>
<evidence type="ECO:0000256" key="9">
    <source>
        <dbReference type="HAMAP-Rule" id="MF_01808"/>
    </source>
</evidence>
<feature type="active site" evidence="9">
    <location>
        <position position="148"/>
    </location>
</feature>
<gene>
    <name evidence="9 12" type="primary">xerC</name>
    <name evidence="12" type="ORF">NITHO_6020002</name>
</gene>
<comment type="caution">
    <text evidence="12">The sequence shown here is derived from an EMBL/GenBank/DDBJ whole genome shotgun (WGS) entry which is preliminary data.</text>
</comment>
<dbReference type="GO" id="GO:0051301">
    <property type="term" value="P:cell division"/>
    <property type="evidence" value="ECO:0007669"/>
    <property type="project" value="UniProtKB-KW"/>
</dbReference>
<proteinExistence type="inferred from homology"/>
<dbReference type="Gene3D" id="1.10.443.10">
    <property type="entry name" value="Intergrase catalytic core"/>
    <property type="match status" value="1"/>
</dbReference>
<dbReference type="PANTHER" id="PTHR30349:SF81">
    <property type="entry name" value="TYROSINE RECOMBINASE XERC"/>
    <property type="match status" value="1"/>
</dbReference>
<feature type="domain" description="Tyr recombinase" evidence="10">
    <location>
        <begin position="107"/>
        <end position="293"/>
    </location>
</feature>
<dbReference type="InterPro" id="IPR023009">
    <property type="entry name" value="Tyrosine_recombinase_XerC/XerD"/>
</dbReference>
<dbReference type="GO" id="GO:0003677">
    <property type="term" value="F:DNA binding"/>
    <property type="evidence" value="ECO:0007669"/>
    <property type="project" value="UniProtKB-UniRule"/>
</dbReference>
<keyword evidence="3 9" id="KW-0132">Cell division</keyword>